<dbReference type="STRING" id="463301.SAMN04487955_107189"/>
<dbReference type="PANTHER" id="PTHR35011">
    <property type="entry name" value="2,3-DIKETO-L-GULONATE TRAP TRANSPORTER SMALL PERMEASE PROTEIN YIAM"/>
    <property type="match status" value="1"/>
</dbReference>
<comment type="similarity">
    <text evidence="8 9">Belongs to the TRAP transporter small permease family.</text>
</comment>
<dbReference type="Pfam" id="PF04290">
    <property type="entry name" value="DctQ"/>
    <property type="match status" value="1"/>
</dbReference>
<evidence type="ECO:0000256" key="2">
    <source>
        <dbReference type="ARBA" id="ARBA00022448"/>
    </source>
</evidence>
<keyword evidence="6 9" id="KW-1133">Transmembrane helix</keyword>
<keyword evidence="5 9" id="KW-0812">Transmembrane</keyword>
<comment type="subcellular location">
    <subcellularLocation>
        <location evidence="1 9">Cell inner membrane</location>
        <topology evidence="1 9">Multi-pass membrane protein</topology>
    </subcellularLocation>
</comment>
<keyword evidence="3" id="KW-1003">Cell membrane</keyword>
<proteinExistence type="inferred from homology"/>
<dbReference type="GO" id="GO:0022857">
    <property type="term" value="F:transmembrane transporter activity"/>
    <property type="evidence" value="ECO:0007669"/>
    <property type="project" value="UniProtKB-UniRule"/>
</dbReference>
<feature type="transmembrane region" description="Helical" evidence="9">
    <location>
        <begin position="145"/>
        <end position="169"/>
    </location>
</feature>
<evidence type="ECO:0000256" key="3">
    <source>
        <dbReference type="ARBA" id="ARBA00022475"/>
    </source>
</evidence>
<dbReference type="RefSeq" id="WP_175507853.1">
    <property type="nucleotide sequence ID" value="NZ_FPBP01000007.1"/>
</dbReference>
<evidence type="ECO:0000256" key="9">
    <source>
        <dbReference type="RuleBase" id="RU369079"/>
    </source>
</evidence>
<keyword evidence="4 9" id="KW-0997">Cell inner membrane</keyword>
<dbReference type="AlphaFoldDB" id="A0A1I7IPC7"/>
<reference evidence="12" key="1">
    <citation type="submission" date="2016-10" db="EMBL/GenBank/DDBJ databases">
        <authorList>
            <person name="Varghese N."/>
            <person name="Submissions S."/>
        </authorList>
    </citation>
    <scope>NUCLEOTIDE SEQUENCE [LARGE SCALE GENOMIC DNA]</scope>
    <source>
        <strain evidence="12">CGMCC 1.6981</strain>
    </source>
</reference>
<evidence type="ECO:0000313" key="12">
    <source>
        <dbReference type="Proteomes" id="UP000198693"/>
    </source>
</evidence>
<accession>A0A1I7IPC7</accession>
<gene>
    <name evidence="11" type="ORF">SAMN04487955_107189</name>
</gene>
<organism evidence="11 12">
    <name type="scientific">Halomonas korlensis</name>
    <dbReference type="NCBI Taxonomy" id="463301"/>
    <lineage>
        <taxon>Bacteria</taxon>
        <taxon>Pseudomonadati</taxon>
        <taxon>Pseudomonadota</taxon>
        <taxon>Gammaproteobacteria</taxon>
        <taxon>Oceanospirillales</taxon>
        <taxon>Halomonadaceae</taxon>
        <taxon>Halomonas</taxon>
    </lineage>
</organism>
<evidence type="ECO:0000256" key="6">
    <source>
        <dbReference type="ARBA" id="ARBA00022989"/>
    </source>
</evidence>
<dbReference type="InterPro" id="IPR007387">
    <property type="entry name" value="TRAP_DctQ"/>
</dbReference>
<dbReference type="InterPro" id="IPR055348">
    <property type="entry name" value="DctQ"/>
</dbReference>
<name>A0A1I7IPC7_9GAMM</name>
<dbReference type="GO" id="GO:0005886">
    <property type="term" value="C:plasma membrane"/>
    <property type="evidence" value="ECO:0007669"/>
    <property type="project" value="UniProtKB-SubCell"/>
</dbReference>
<sequence>MKLSDESRSSEGGAPPSLLASSKNAIYFASKWVAIASIVVMFLSLLTGVVVRYVLSTNLGWVAEVPNLLFPWLTMSAIVAAAAKNEHIGIDLVVEKLPSLPRKAVVLAVDGIAMIAFGTMAVHALDVVEIAGSQRLPITQVAMSWAYWSVVIGFIGLALDSLINIALVLTGGDQFSKPQVSHGEDGI</sequence>
<keyword evidence="12" id="KW-1185">Reference proteome</keyword>
<protein>
    <recommendedName>
        <fullName evidence="9">TRAP transporter small permease protein</fullName>
    </recommendedName>
</protein>
<feature type="domain" description="Tripartite ATP-independent periplasmic transporters DctQ component" evidence="10">
    <location>
        <begin position="41"/>
        <end position="169"/>
    </location>
</feature>
<dbReference type="PANTHER" id="PTHR35011:SF11">
    <property type="entry name" value="TRAP TRANSPORTER SMALL PERMEASE PROTEIN"/>
    <property type="match status" value="1"/>
</dbReference>
<evidence type="ECO:0000256" key="8">
    <source>
        <dbReference type="ARBA" id="ARBA00038436"/>
    </source>
</evidence>
<evidence type="ECO:0000256" key="5">
    <source>
        <dbReference type="ARBA" id="ARBA00022692"/>
    </source>
</evidence>
<dbReference type="EMBL" id="FPBP01000007">
    <property type="protein sequence ID" value="SFU74788.1"/>
    <property type="molecule type" value="Genomic_DNA"/>
</dbReference>
<feature type="transmembrane region" description="Helical" evidence="9">
    <location>
        <begin position="104"/>
        <end position="125"/>
    </location>
</feature>
<keyword evidence="2 9" id="KW-0813">Transport</keyword>
<evidence type="ECO:0000256" key="4">
    <source>
        <dbReference type="ARBA" id="ARBA00022519"/>
    </source>
</evidence>
<evidence type="ECO:0000256" key="7">
    <source>
        <dbReference type="ARBA" id="ARBA00023136"/>
    </source>
</evidence>
<dbReference type="GO" id="GO:0015740">
    <property type="term" value="P:C4-dicarboxylate transport"/>
    <property type="evidence" value="ECO:0007669"/>
    <property type="project" value="TreeGrafter"/>
</dbReference>
<evidence type="ECO:0000256" key="1">
    <source>
        <dbReference type="ARBA" id="ARBA00004429"/>
    </source>
</evidence>
<evidence type="ECO:0000259" key="10">
    <source>
        <dbReference type="Pfam" id="PF04290"/>
    </source>
</evidence>
<feature type="transmembrane region" description="Helical" evidence="9">
    <location>
        <begin position="61"/>
        <end position="83"/>
    </location>
</feature>
<feature type="transmembrane region" description="Helical" evidence="9">
    <location>
        <begin position="32"/>
        <end position="55"/>
    </location>
</feature>
<comment type="subunit">
    <text evidence="9">The complex comprises the extracytoplasmic solute receptor protein and the two transmembrane proteins.</text>
</comment>
<comment type="function">
    <text evidence="9">Part of the tripartite ATP-independent periplasmic (TRAP) transport system.</text>
</comment>
<keyword evidence="7 9" id="KW-0472">Membrane</keyword>
<dbReference type="Proteomes" id="UP000198693">
    <property type="component" value="Unassembled WGS sequence"/>
</dbReference>
<evidence type="ECO:0000313" key="11">
    <source>
        <dbReference type="EMBL" id="SFU74788.1"/>
    </source>
</evidence>